<evidence type="ECO:0000313" key="3">
    <source>
        <dbReference type="Proteomes" id="UP000253383"/>
    </source>
</evidence>
<sequence>MRLYRITKTNYANDLNGTGGLYASGRWHREGTLLLYFAEHVSLAMLEMLANSEILPINVSLVTVELPEMASIRQTRLEDLPSDWRNIPYKETLADITERWITEMQFWAMRVPSAHSPTEFNYLLNPLHPEHKTLEVVSIQPISFDRRLK</sequence>
<keyword evidence="3" id="KW-1185">Reference proteome</keyword>
<feature type="domain" description="RES" evidence="1">
    <location>
        <begin position="14"/>
        <end position="138"/>
    </location>
</feature>
<name>A0A368JFQ7_9BACT</name>
<gene>
    <name evidence="2" type="ORF">DUE52_28430</name>
</gene>
<dbReference type="Proteomes" id="UP000253383">
    <property type="component" value="Unassembled WGS sequence"/>
</dbReference>
<dbReference type="AlphaFoldDB" id="A0A368JFQ7"/>
<dbReference type="OrthoDB" id="9789501at2"/>
<dbReference type="InterPro" id="IPR014914">
    <property type="entry name" value="RES_dom"/>
</dbReference>
<proteinExistence type="predicted"/>
<reference evidence="2 3" key="1">
    <citation type="submission" date="2018-07" db="EMBL/GenBank/DDBJ databases">
        <title>Genome analysis of Larkinella rosea.</title>
        <authorList>
            <person name="Zhou Z."/>
            <person name="Wang G."/>
        </authorList>
    </citation>
    <scope>NUCLEOTIDE SEQUENCE [LARGE SCALE GENOMIC DNA]</scope>
    <source>
        <strain evidence="3">zzj9</strain>
    </source>
</reference>
<evidence type="ECO:0000313" key="2">
    <source>
        <dbReference type="EMBL" id="RCR66095.1"/>
    </source>
</evidence>
<evidence type="ECO:0000259" key="1">
    <source>
        <dbReference type="SMART" id="SM00953"/>
    </source>
</evidence>
<comment type="caution">
    <text evidence="2">The sequence shown here is derived from an EMBL/GenBank/DDBJ whole genome shotgun (WGS) entry which is preliminary data.</text>
</comment>
<dbReference type="EMBL" id="QOWE01000031">
    <property type="protein sequence ID" value="RCR66095.1"/>
    <property type="molecule type" value="Genomic_DNA"/>
</dbReference>
<accession>A0A368JFQ7</accession>
<dbReference type="Pfam" id="PF08808">
    <property type="entry name" value="RES"/>
    <property type="match status" value="1"/>
</dbReference>
<protein>
    <submittedName>
        <fullName evidence="2">RES domain-containing protein</fullName>
    </submittedName>
</protein>
<dbReference type="SMART" id="SM00953">
    <property type="entry name" value="RES"/>
    <property type="match status" value="1"/>
</dbReference>
<dbReference type="RefSeq" id="WP_114409487.1">
    <property type="nucleotide sequence ID" value="NZ_QOWE01000031.1"/>
</dbReference>
<organism evidence="2 3">
    <name type="scientific">Larkinella punicea</name>
    <dbReference type="NCBI Taxonomy" id="2315727"/>
    <lineage>
        <taxon>Bacteria</taxon>
        <taxon>Pseudomonadati</taxon>
        <taxon>Bacteroidota</taxon>
        <taxon>Cytophagia</taxon>
        <taxon>Cytophagales</taxon>
        <taxon>Spirosomataceae</taxon>
        <taxon>Larkinella</taxon>
    </lineage>
</organism>